<feature type="domain" description="HTH lysR-type" evidence="5">
    <location>
        <begin position="6"/>
        <end position="65"/>
    </location>
</feature>
<protein>
    <submittedName>
        <fullName evidence="6">LysR family transcriptional regulator</fullName>
    </submittedName>
</protein>
<dbReference type="GO" id="GO:0003700">
    <property type="term" value="F:DNA-binding transcription factor activity"/>
    <property type="evidence" value="ECO:0007669"/>
    <property type="project" value="InterPro"/>
</dbReference>
<dbReference type="GO" id="GO:0003677">
    <property type="term" value="F:DNA binding"/>
    <property type="evidence" value="ECO:0007669"/>
    <property type="project" value="UniProtKB-KW"/>
</dbReference>
<keyword evidence="3" id="KW-0238">DNA-binding</keyword>
<dbReference type="Gene3D" id="3.40.190.290">
    <property type="match status" value="1"/>
</dbReference>
<evidence type="ECO:0000256" key="2">
    <source>
        <dbReference type="ARBA" id="ARBA00023015"/>
    </source>
</evidence>
<evidence type="ECO:0000259" key="5">
    <source>
        <dbReference type="PROSITE" id="PS50931"/>
    </source>
</evidence>
<dbReference type="InterPro" id="IPR036388">
    <property type="entry name" value="WH-like_DNA-bd_sf"/>
</dbReference>
<evidence type="ECO:0000313" key="6">
    <source>
        <dbReference type="EMBL" id="KRN79566.1"/>
    </source>
</evidence>
<dbReference type="GO" id="GO:0032993">
    <property type="term" value="C:protein-DNA complex"/>
    <property type="evidence" value="ECO:0007669"/>
    <property type="project" value="TreeGrafter"/>
</dbReference>
<dbReference type="PATRIC" id="fig|1122148.6.peg.260"/>
<dbReference type="InterPro" id="IPR005119">
    <property type="entry name" value="LysR_subst-bd"/>
</dbReference>
<dbReference type="Gene3D" id="1.10.10.10">
    <property type="entry name" value="Winged helix-like DNA-binding domain superfamily/Winged helix DNA-binding domain"/>
    <property type="match status" value="1"/>
</dbReference>
<keyword evidence="7" id="KW-1185">Reference proteome</keyword>
<dbReference type="PROSITE" id="PS50931">
    <property type="entry name" value="HTH_LYSR"/>
    <property type="match status" value="1"/>
</dbReference>
<evidence type="ECO:0000256" key="1">
    <source>
        <dbReference type="ARBA" id="ARBA00009437"/>
    </source>
</evidence>
<evidence type="ECO:0000256" key="3">
    <source>
        <dbReference type="ARBA" id="ARBA00023125"/>
    </source>
</evidence>
<keyword evidence="4" id="KW-0804">Transcription</keyword>
<gene>
    <name evidence="6" type="ORF">IV52_GL000247</name>
</gene>
<comment type="caution">
    <text evidence="6">The sequence shown here is derived from an EMBL/GenBank/DDBJ whole genome shotgun (WGS) entry which is preliminary data.</text>
</comment>
<reference evidence="6 7" key="1">
    <citation type="journal article" date="2015" name="Genome Announc.">
        <title>Expanding the biotechnology potential of lactobacilli through comparative genomics of 213 strains and associated genera.</title>
        <authorList>
            <person name="Sun Z."/>
            <person name="Harris H.M."/>
            <person name="McCann A."/>
            <person name="Guo C."/>
            <person name="Argimon S."/>
            <person name="Zhang W."/>
            <person name="Yang X."/>
            <person name="Jeffery I.B."/>
            <person name="Cooney J.C."/>
            <person name="Kagawa T.F."/>
            <person name="Liu W."/>
            <person name="Song Y."/>
            <person name="Salvetti E."/>
            <person name="Wrobel A."/>
            <person name="Rasinkangas P."/>
            <person name="Parkhill J."/>
            <person name="Rea M.C."/>
            <person name="O'Sullivan O."/>
            <person name="Ritari J."/>
            <person name="Douillard F.P."/>
            <person name="Paul Ross R."/>
            <person name="Yang R."/>
            <person name="Briner A.E."/>
            <person name="Felis G.E."/>
            <person name="de Vos W.M."/>
            <person name="Barrangou R."/>
            <person name="Klaenhammer T.R."/>
            <person name="Caufield P.W."/>
            <person name="Cui Y."/>
            <person name="Zhang H."/>
            <person name="O'Toole P.W."/>
        </authorList>
    </citation>
    <scope>NUCLEOTIDE SEQUENCE [LARGE SCALE GENOMIC DNA]</scope>
    <source>
        <strain evidence="6 7">DSM 20690</strain>
    </source>
</reference>
<dbReference type="STRING" id="53444.AYR59_01860"/>
<dbReference type="Proteomes" id="UP000051565">
    <property type="component" value="Unassembled WGS sequence"/>
</dbReference>
<dbReference type="SUPFAM" id="SSF53850">
    <property type="entry name" value="Periplasmic binding protein-like II"/>
    <property type="match status" value="1"/>
</dbReference>
<dbReference type="Pfam" id="PF03466">
    <property type="entry name" value="LysR_substrate"/>
    <property type="match status" value="1"/>
</dbReference>
<dbReference type="PANTHER" id="PTHR30346:SF28">
    <property type="entry name" value="HTH-TYPE TRANSCRIPTIONAL REGULATOR CYNR"/>
    <property type="match status" value="1"/>
</dbReference>
<dbReference type="SUPFAM" id="SSF46785">
    <property type="entry name" value="Winged helix' DNA-binding domain"/>
    <property type="match status" value="1"/>
</dbReference>
<dbReference type="PANTHER" id="PTHR30346">
    <property type="entry name" value="TRANSCRIPTIONAL DUAL REGULATOR HCAR-RELATED"/>
    <property type="match status" value="1"/>
</dbReference>
<dbReference type="InterPro" id="IPR000847">
    <property type="entry name" value="LysR_HTH_N"/>
</dbReference>
<dbReference type="AlphaFoldDB" id="A0A0R2JR40"/>
<keyword evidence="2" id="KW-0805">Transcription regulation</keyword>
<dbReference type="RefSeq" id="WP_054646831.1">
    <property type="nucleotide sequence ID" value="NZ_FUXS01000003.1"/>
</dbReference>
<organism evidence="6 7">
    <name type="scientific">Fructilactobacillus lindneri DSM 20690 = JCM 11027</name>
    <dbReference type="NCBI Taxonomy" id="1122148"/>
    <lineage>
        <taxon>Bacteria</taxon>
        <taxon>Bacillati</taxon>
        <taxon>Bacillota</taxon>
        <taxon>Bacilli</taxon>
        <taxon>Lactobacillales</taxon>
        <taxon>Lactobacillaceae</taxon>
        <taxon>Fructilactobacillus</taxon>
    </lineage>
</organism>
<accession>A0A0R2JR40</accession>
<dbReference type="Pfam" id="PF00126">
    <property type="entry name" value="HTH_1"/>
    <property type="match status" value="1"/>
</dbReference>
<evidence type="ECO:0000313" key="7">
    <source>
        <dbReference type="Proteomes" id="UP000051565"/>
    </source>
</evidence>
<dbReference type="OrthoDB" id="9803735at2"/>
<comment type="similarity">
    <text evidence="1">Belongs to the LysR transcriptional regulatory family.</text>
</comment>
<name>A0A0R2JR40_9LACO</name>
<dbReference type="InterPro" id="IPR036390">
    <property type="entry name" value="WH_DNA-bd_sf"/>
</dbReference>
<sequence length="301" mass="33926">MKKDVMKLQNLKYFEKLIELKTYSKVATFYEVSQPSVSQGIKRLEEDIGSPIFIHLTNPAGVKLTSLGEELHKHAKVIVEQMDLIDIAINKLNNPKVKIGMPPLIKLFYFSKLVSELDSSSIRINPVENPSYKLLKQLKDGSIPLSLVESISPLHENEIHSEVIGKDKFKIIISNNNPLAAKSSINFKELANTPFIGMPNHTLQRKVFEKLEKDYNIYPPIGYSINNLSLIKQLVANDEGFSLTIGNLGFDKSNPKTSFLELEDNDLPDLYVSLAYLKIHKLNAIEKKIVNVIVNKPISSL</sequence>
<evidence type="ECO:0000256" key="4">
    <source>
        <dbReference type="ARBA" id="ARBA00023163"/>
    </source>
</evidence>
<dbReference type="EMBL" id="JQBT01000024">
    <property type="protein sequence ID" value="KRN79566.1"/>
    <property type="molecule type" value="Genomic_DNA"/>
</dbReference>
<dbReference type="GeneID" id="61249627"/>
<proteinExistence type="inferred from homology"/>